<dbReference type="PANTHER" id="PTHR42760">
    <property type="entry name" value="SHORT-CHAIN DEHYDROGENASES/REDUCTASES FAMILY MEMBER"/>
    <property type="match status" value="1"/>
</dbReference>
<dbReference type="PRINTS" id="PR00081">
    <property type="entry name" value="GDHRDH"/>
</dbReference>
<dbReference type="EMBL" id="QLMG01000051">
    <property type="protein sequence ID" value="RAK11261.1"/>
    <property type="molecule type" value="Genomic_DNA"/>
</dbReference>
<name>A0A327XSY9_9RHOB</name>
<protein>
    <submittedName>
        <fullName evidence="3">3-oxoacyl-[acyl-carrier protein] reductase</fullName>
    </submittedName>
</protein>
<accession>A0A327XSY9</accession>
<dbReference type="AlphaFoldDB" id="A0A327XSY9"/>
<dbReference type="GO" id="GO:0016616">
    <property type="term" value="F:oxidoreductase activity, acting on the CH-OH group of donors, NAD or NADP as acceptor"/>
    <property type="evidence" value="ECO:0007669"/>
    <property type="project" value="TreeGrafter"/>
</dbReference>
<comment type="caution">
    <text evidence="3">The sequence shown here is derived from an EMBL/GenBank/DDBJ whole genome shotgun (WGS) entry which is preliminary data.</text>
</comment>
<reference evidence="3 4" key="1">
    <citation type="submission" date="2018-06" db="EMBL/GenBank/DDBJ databases">
        <title>Genomic Encyclopedia of Archaeal and Bacterial Type Strains, Phase II (KMG-II): from individual species to whole genera.</title>
        <authorList>
            <person name="Goeker M."/>
        </authorList>
    </citation>
    <scope>NUCLEOTIDE SEQUENCE [LARGE SCALE GENOMIC DNA]</scope>
    <source>
        <strain evidence="3 4">DSM 22011</strain>
    </source>
</reference>
<dbReference type="OrthoDB" id="9793325at2"/>
<dbReference type="Gene3D" id="3.40.50.720">
    <property type="entry name" value="NAD(P)-binding Rossmann-like Domain"/>
    <property type="match status" value="1"/>
</dbReference>
<keyword evidence="4" id="KW-1185">Reference proteome</keyword>
<dbReference type="InterPro" id="IPR036291">
    <property type="entry name" value="NAD(P)-bd_dom_sf"/>
</dbReference>
<dbReference type="PANTHER" id="PTHR42760:SF133">
    <property type="entry name" value="3-OXOACYL-[ACYL-CARRIER-PROTEIN] REDUCTASE"/>
    <property type="match status" value="1"/>
</dbReference>
<dbReference type="PROSITE" id="PS00061">
    <property type="entry name" value="ADH_SHORT"/>
    <property type="match status" value="1"/>
</dbReference>
<evidence type="ECO:0000256" key="2">
    <source>
        <dbReference type="ARBA" id="ARBA00023002"/>
    </source>
</evidence>
<evidence type="ECO:0000313" key="3">
    <source>
        <dbReference type="EMBL" id="RAK11261.1"/>
    </source>
</evidence>
<dbReference type="FunFam" id="3.40.50.720:FF:000084">
    <property type="entry name" value="Short-chain dehydrogenase reductase"/>
    <property type="match status" value="1"/>
</dbReference>
<proteinExistence type="inferred from homology"/>
<dbReference type="InterPro" id="IPR002347">
    <property type="entry name" value="SDR_fam"/>
</dbReference>
<dbReference type="RefSeq" id="WP_009507230.1">
    <property type="nucleotide sequence ID" value="NZ_LIGK01000084.1"/>
</dbReference>
<organism evidence="3 4">
    <name type="scientific">Salipiger aestuarii</name>
    <dbReference type="NCBI Taxonomy" id="568098"/>
    <lineage>
        <taxon>Bacteria</taxon>
        <taxon>Pseudomonadati</taxon>
        <taxon>Pseudomonadota</taxon>
        <taxon>Alphaproteobacteria</taxon>
        <taxon>Rhodobacterales</taxon>
        <taxon>Roseobacteraceae</taxon>
        <taxon>Salipiger</taxon>
    </lineage>
</organism>
<dbReference type="Pfam" id="PF13561">
    <property type="entry name" value="adh_short_C2"/>
    <property type="match status" value="1"/>
</dbReference>
<evidence type="ECO:0000256" key="1">
    <source>
        <dbReference type="ARBA" id="ARBA00006484"/>
    </source>
</evidence>
<gene>
    <name evidence="3" type="ORF">ATI53_105119</name>
</gene>
<keyword evidence="2" id="KW-0560">Oxidoreductase</keyword>
<dbReference type="InterPro" id="IPR020904">
    <property type="entry name" value="Sc_DH/Rdtase_CS"/>
</dbReference>
<dbReference type="Proteomes" id="UP000249165">
    <property type="component" value="Unassembled WGS sequence"/>
</dbReference>
<comment type="similarity">
    <text evidence="1">Belongs to the short-chain dehydrogenases/reductases (SDR) family.</text>
</comment>
<sequence>MSSFEKPLAGRVALVTGAGGPMGQAIAMRLAADGANLALMDISGNRLAAVREAIAERHPDTALHAVRTDARQCDEVREAFAGFKDALGAPDILVNVVGGIRGGTLVEPIIGMSEERFDATFELNLKPLFWMVNAVAPEMTQNGRGAIVNVSSVTYAGDGDQPEYAAAKAAVASLTRSLAAELAPAVRVNAVVPGLIRTSVMDNAPREMIEAYTARTLLKRLGRPEDIAGAVSFLVGPDADYLTGVLLPVSGGIVAIL</sequence>
<dbReference type="PRINTS" id="PR00080">
    <property type="entry name" value="SDRFAMILY"/>
</dbReference>
<evidence type="ECO:0000313" key="4">
    <source>
        <dbReference type="Proteomes" id="UP000249165"/>
    </source>
</evidence>
<dbReference type="SUPFAM" id="SSF51735">
    <property type="entry name" value="NAD(P)-binding Rossmann-fold domains"/>
    <property type="match status" value="1"/>
</dbReference>